<keyword evidence="1" id="KW-0677">Repeat</keyword>
<protein>
    <submittedName>
        <fullName evidence="2">Uncharacterized protein</fullName>
    </submittedName>
</protein>
<evidence type="ECO:0000313" key="2">
    <source>
        <dbReference type="EMBL" id="OMJ69578.1"/>
    </source>
</evidence>
<keyword evidence="3" id="KW-1185">Reference proteome</keyword>
<proteinExistence type="predicted"/>
<dbReference type="Proteomes" id="UP000187209">
    <property type="component" value="Unassembled WGS sequence"/>
</dbReference>
<dbReference type="SUPFAM" id="SSF82185">
    <property type="entry name" value="Histone H3 K4-specific methyltransferase SET7/9 N-terminal domain"/>
    <property type="match status" value="2"/>
</dbReference>
<gene>
    <name evidence="2" type="ORF">SteCoe_32667</name>
</gene>
<dbReference type="Pfam" id="PF02493">
    <property type="entry name" value="MORN"/>
    <property type="match status" value="9"/>
</dbReference>
<accession>A0A1R2AYI5</accession>
<evidence type="ECO:0000313" key="3">
    <source>
        <dbReference type="Proteomes" id="UP000187209"/>
    </source>
</evidence>
<dbReference type="SMART" id="SM00698">
    <property type="entry name" value="MORN"/>
    <property type="match status" value="9"/>
</dbReference>
<reference evidence="2 3" key="1">
    <citation type="submission" date="2016-11" db="EMBL/GenBank/DDBJ databases">
        <title>The macronuclear genome of Stentor coeruleus: a giant cell with tiny introns.</title>
        <authorList>
            <person name="Slabodnick M."/>
            <person name="Ruby J.G."/>
            <person name="Reiff S.B."/>
            <person name="Swart E.C."/>
            <person name="Gosai S."/>
            <person name="Prabakaran S."/>
            <person name="Witkowska E."/>
            <person name="Larue G.E."/>
            <person name="Fisher S."/>
            <person name="Freeman R.M."/>
            <person name="Gunawardena J."/>
            <person name="Chu W."/>
            <person name="Stover N.A."/>
            <person name="Gregory B.D."/>
            <person name="Nowacki M."/>
            <person name="Derisi J."/>
            <person name="Roy S.W."/>
            <person name="Marshall W.F."/>
            <person name="Sood P."/>
        </authorList>
    </citation>
    <scope>NUCLEOTIDE SEQUENCE [LARGE SCALE GENOMIC DNA]</scope>
    <source>
        <strain evidence="2">WM001</strain>
    </source>
</reference>
<dbReference type="PROSITE" id="PS50096">
    <property type="entry name" value="IQ"/>
    <property type="match status" value="1"/>
</dbReference>
<sequence length="383" mass="44013">MGNHCSCLNNAVAEEKLMQTEKIIVEMDKSPIVDVKERDLDEGSHQVAGEVIIEVEFDIEQVITIQSMIRGFLDRHKAKKRTAANITKGIGRQKSHKKISRPVSLDSKSYNRQFLELSQDKVPDYLTPEVKNVQTSLGPFEYKGKAPKDVTKYGPVLLDNDSVYTGDWNQFKFRHGRGVQIWSDGAHYEGSWCNDKREGKGRMIYYNGNYYEGQWKEDQCHGFGTFVEKHGAKYEGGWNNGQKHGDGVETDAEGNVYEGKFENDKKHGYGKMQYSNGNFYEGEFRNGCNEGNGIYQWNDGRQYKGQWENNKMHGKGVFTWSDGRSYDGEYYEDKKNGFGTFIWADGRKYEGQWKNDKQDGDGIYTTRLGTRKGTWKNGKRINE</sequence>
<dbReference type="Gene3D" id="2.20.110.10">
    <property type="entry name" value="Histone H3 K4-specific methyltransferase SET7/9 N-terminal domain"/>
    <property type="match status" value="4"/>
</dbReference>
<dbReference type="EMBL" id="MPUH01001181">
    <property type="protein sequence ID" value="OMJ69578.1"/>
    <property type="molecule type" value="Genomic_DNA"/>
</dbReference>
<dbReference type="InterPro" id="IPR003409">
    <property type="entry name" value="MORN"/>
</dbReference>
<organism evidence="2 3">
    <name type="scientific">Stentor coeruleus</name>
    <dbReference type="NCBI Taxonomy" id="5963"/>
    <lineage>
        <taxon>Eukaryota</taxon>
        <taxon>Sar</taxon>
        <taxon>Alveolata</taxon>
        <taxon>Ciliophora</taxon>
        <taxon>Postciliodesmatophora</taxon>
        <taxon>Heterotrichea</taxon>
        <taxon>Heterotrichida</taxon>
        <taxon>Stentoridae</taxon>
        <taxon>Stentor</taxon>
    </lineage>
</organism>
<dbReference type="PANTHER" id="PTHR23084:SF179">
    <property type="entry name" value="OS10G0565000 PROTEIN"/>
    <property type="match status" value="1"/>
</dbReference>
<dbReference type="OrthoDB" id="270720at2759"/>
<evidence type="ECO:0000256" key="1">
    <source>
        <dbReference type="ARBA" id="ARBA00022737"/>
    </source>
</evidence>
<dbReference type="AlphaFoldDB" id="A0A1R2AYI5"/>
<comment type="caution">
    <text evidence="2">The sequence shown here is derived from an EMBL/GenBank/DDBJ whole genome shotgun (WGS) entry which is preliminary data.</text>
</comment>
<dbReference type="PANTHER" id="PTHR23084">
    <property type="entry name" value="PHOSPHATIDYLINOSITOL-4-PHOSPHATE 5-KINASE RELATED"/>
    <property type="match status" value="1"/>
</dbReference>
<name>A0A1R2AYI5_9CILI</name>